<keyword evidence="2" id="KW-1185">Reference proteome</keyword>
<dbReference type="PANTHER" id="PTHR34472">
    <property type="entry name" value="SULFUR CARRIER PROTEIN THIS"/>
    <property type="match status" value="1"/>
</dbReference>
<dbReference type="InterPro" id="IPR012675">
    <property type="entry name" value="Beta-grasp_dom_sf"/>
</dbReference>
<dbReference type="AlphaFoldDB" id="A0A076FA47"/>
<dbReference type="PANTHER" id="PTHR34472:SF1">
    <property type="entry name" value="SULFUR CARRIER PROTEIN THIS"/>
    <property type="match status" value="1"/>
</dbReference>
<dbReference type="EMBL" id="CP009043">
    <property type="protein sequence ID" value="AII14342.1"/>
    <property type="molecule type" value="Genomic_DNA"/>
</dbReference>
<gene>
    <name evidence="1" type="primary">thiS</name>
    <name evidence="1" type="ORF">CIG1485E_0476</name>
</gene>
<dbReference type="InterPro" id="IPR010035">
    <property type="entry name" value="Thi_S"/>
</dbReference>
<proteinExistence type="predicted"/>
<dbReference type="eggNOG" id="COG2104">
    <property type="taxonomic scope" value="Bacteria"/>
</dbReference>
<dbReference type="NCBIfam" id="TIGR01683">
    <property type="entry name" value="thiS"/>
    <property type="match status" value="1"/>
</dbReference>
<reference evidence="2" key="1">
    <citation type="journal article" date="2014" name="Genome Announc.">
        <title>Complete Genome Sequence of Campylobacter iguaniorum Strain 1485ET, Isolated from a Bearded Dragon (Pogona vitticeps).</title>
        <authorList>
            <person name="Gilbert M.J."/>
            <person name="Miller W.G."/>
            <person name="Yee E."/>
            <person name="Kik M."/>
            <person name="Wagenaar J.A."/>
            <person name="Duim B."/>
        </authorList>
    </citation>
    <scope>NUCLEOTIDE SEQUENCE [LARGE SCALE GENOMIC DNA]</scope>
    <source>
        <strain evidence="2">1485E</strain>
    </source>
</reference>
<dbReference type="CDD" id="cd00565">
    <property type="entry name" value="Ubl_ThiS"/>
    <property type="match status" value="1"/>
</dbReference>
<dbReference type="HOGENOM" id="CLU_174611_3_4_7"/>
<accession>A0A076FA47</accession>
<dbReference type="PATRIC" id="fig|1244531.5.peg.487"/>
<organism evidence="1 2">
    <name type="scientific">Campylobacter iguaniorum</name>
    <dbReference type="NCBI Taxonomy" id="1244531"/>
    <lineage>
        <taxon>Bacteria</taxon>
        <taxon>Pseudomonadati</taxon>
        <taxon>Campylobacterota</taxon>
        <taxon>Epsilonproteobacteria</taxon>
        <taxon>Campylobacterales</taxon>
        <taxon>Campylobacteraceae</taxon>
        <taxon>Campylobacter</taxon>
    </lineage>
</organism>
<name>A0A076FA47_9BACT</name>
<dbReference type="InterPro" id="IPR016155">
    <property type="entry name" value="Mopterin_synth/thiamin_S_b"/>
</dbReference>
<dbReference type="SUPFAM" id="SSF54285">
    <property type="entry name" value="MoaD/ThiS"/>
    <property type="match status" value="1"/>
</dbReference>
<evidence type="ECO:0000313" key="1">
    <source>
        <dbReference type="EMBL" id="AII14342.1"/>
    </source>
</evidence>
<dbReference type="Pfam" id="PF02597">
    <property type="entry name" value="ThiS"/>
    <property type="match status" value="1"/>
</dbReference>
<dbReference type="Proteomes" id="UP000028486">
    <property type="component" value="Chromosome"/>
</dbReference>
<sequence>MINISVNSNIVSVKENTNLRYWLEQNGYKMDFIAVEIGGEIVKKQDWDSFLLRDGLSIEIVEFVGGG</sequence>
<dbReference type="RefSeq" id="WP_038453323.1">
    <property type="nucleotide sequence ID" value="NZ_CP009043.1"/>
</dbReference>
<dbReference type="Gene3D" id="3.10.20.30">
    <property type="match status" value="1"/>
</dbReference>
<dbReference type="KEGG" id="caj:CIG1485E_0476"/>
<protein>
    <submittedName>
        <fullName evidence="1">Thiamin biosynthesis protein</fullName>
    </submittedName>
</protein>
<dbReference type="STRING" id="1244531.CIG2463D_0477"/>
<dbReference type="InterPro" id="IPR003749">
    <property type="entry name" value="ThiS/MoaD-like"/>
</dbReference>
<evidence type="ECO:0000313" key="2">
    <source>
        <dbReference type="Proteomes" id="UP000028486"/>
    </source>
</evidence>